<keyword evidence="10 13" id="KW-1133">Transmembrane helix</keyword>
<keyword evidence="5" id="KW-0808">Transferase</keyword>
<keyword evidence="9" id="KW-0067">ATP-binding</keyword>
<evidence type="ECO:0000313" key="15">
    <source>
        <dbReference type="EMBL" id="MBW7454293.1"/>
    </source>
</evidence>
<dbReference type="Gene3D" id="3.30.565.10">
    <property type="entry name" value="Histidine kinase-like ATPase, C-terminal domain"/>
    <property type="match status" value="1"/>
</dbReference>
<dbReference type="GO" id="GO:0016301">
    <property type="term" value="F:kinase activity"/>
    <property type="evidence" value="ECO:0007669"/>
    <property type="project" value="UniProtKB-KW"/>
</dbReference>
<keyword evidence="6 13" id="KW-0812">Transmembrane</keyword>
<dbReference type="EC" id="2.7.13.3" evidence="3"/>
<keyword evidence="16" id="KW-1185">Reference proteome</keyword>
<dbReference type="RefSeq" id="WP_210039781.1">
    <property type="nucleotide sequence ID" value="NZ_JBHLVU010000008.1"/>
</dbReference>
<dbReference type="InterPro" id="IPR004358">
    <property type="entry name" value="Sig_transdc_His_kin-like_C"/>
</dbReference>
<keyword evidence="12 13" id="KW-0472">Membrane</keyword>
<evidence type="ECO:0000256" key="10">
    <source>
        <dbReference type="ARBA" id="ARBA00022989"/>
    </source>
</evidence>
<dbReference type="PRINTS" id="PR00344">
    <property type="entry name" value="BCTRLSENSOR"/>
</dbReference>
<dbReference type="Pfam" id="PF02518">
    <property type="entry name" value="HATPase_c"/>
    <property type="match status" value="1"/>
</dbReference>
<evidence type="ECO:0000256" key="12">
    <source>
        <dbReference type="ARBA" id="ARBA00023136"/>
    </source>
</evidence>
<dbReference type="SMART" id="SM00387">
    <property type="entry name" value="HATPase_c"/>
    <property type="match status" value="1"/>
</dbReference>
<evidence type="ECO:0000256" key="2">
    <source>
        <dbReference type="ARBA" id="ARBA00004651"/>
    </source>
</evidence>
<dbReference type="InterPro" id="IPR050351">
    <property type="entry name" value="BphY/WalK/GraS-like"/>
</dbReference>
<keyword evidence="4" id="KW-1003">Cell membrane</keyword>
<dbReference type="SUPFAM" id="SSF55874">
    <property type="entry name" value="ATPase domain of HSP90 chaperone/DNA topoisomerase II/histidine kinase"/>
    <property type="match status" value="1"/>
</dbReference>
<dbReference type="InterPro" id="IPR036890">
    <property type="entry name" value="HATPase_C_sf"/>
</dbReference>
<keyword evidence="7" id="KW-0547">Nucleotide-binding</keyword>
<evidence type="ECO:0000259" key="14">
    <source>
        <dbReference type="PROSITE" id="PS50109"/>
    </source>
</evidence>
<feature type="domain" description="Histidine kinase" evidence="14">
    <location>
        <begin position="120"/>
        <end position="327"/>
    </location>
</feature>
<protein>
    <recommendedName>
        <fullName evidence="3">histidine kinase</fullName>
        <ecNumber evidence="3">2.7.13.3</ecNumber>
    </recommendedName>
</protein>
<dbReference type="PROSITE" id="PS50109">
    <property type="entry name" value="HIS_KIN"/>
    <property type="match status" value="1"/>
</dbReference>
<evidence type="ECO:0000256" key="11">
    <source>
        <dbReference type="ARBA" id="ARBA00023012"/>
    </source>
</evidence>
<evidence type="ECO:0000256" key="7">
    <source>
        <dbReference type="ARBA" id="ARBA00022741"/>
    </source>
</evidence>
<comment type="catalytic activity">
    <reaction evidence="1">
        <text>ATP + protein L-histidine = ADP + protein N-phospho-L-histidine.</text>
        <dbReference type="EC" id="2.7.13.3"/>
    </reaction>
</comment>
<gene>
    <name evidence="15" type="ORF">K0U00_09650</name>
</gene>
<evidence type="ECO:0000256" key="8">
    <source>
        <dbReference type="ARBA" id="ARBA00022777"/>
    </source>
</evidence>
<feature type="transmembrane region" description="Helical" evidence="13">
    <location>
        <begin position="34"/>
        <end position="54"/>
    </location>
</feature>
<dbReference type="Proteomes" id="UP001519887">
    <property type="component" value="Unassembled WGS sequence"/>
</dbReference>
<dbReference type="InterPro" id="IPR005467">
    <property type="entry name" value="His_kinase_dom"/>
</dbReference>
<comment type="subcellular location">
    <subcellularLocation>
        <location evidence="2">Cell membrane</location>
        <topology evidence="2">Multi-pass membrane protein</topology>
    </subcellularLocation>
</comment>
<organism evidence="15 16">
    <name type="scientific">Paenibacillus sepulcri</name>
    <dbReference type="NCBI Taxonomy" id="359917"/>
    <lineage>
        <taxon>Bacteria</taxon>
        <taxon>Bacillati</taxon>
        <taxon>Bacillota</taxon>
        <taxon>Bacilli</taxon>
        <taxon>Bacillales</taxon>
        <taxon>Paenibacillaceae</taxon>
        <taxon>Paenibacillus</taxon>
    </lineage>
</organism>
<proteinExistence type="predicted"/>
<dbReference type="PANTHER" id="PTHR45453:SF2">
    <property type="entry name" value="HISTIDINE KINASE"/>
    <property type="match status" value="1"/>
</dbReference>
<dbReference type="InterPro" id="IPR003594">
    <property type="entry name" value="HATPase_dom"/>
</dbReference>
<evidence type="ECO:0000313" key="16">
    <source>
        <dbReference type="Proteomes" id="UP001519887"/>
    </source>
</evidence>
<evidence type="ECO:0000256" key="5">
    <source>
        <dbReference type="ARBA" id="ARBA00022679"/>
    </source>
</evidence>
<evidence type="ECO:0000256" key="13">
    <source>
        <dbReference type="SAM" id="Phobius"/>
    </source>
</evidence>
<name>A0ABS7C0A1_9BACL</name>
<evidence type="ECO:0000256" key="9">
    <source>
        <dbReference type="ARBA" id="ARBA00022840"/>
    </source>
</evidence>
<keyword evidence="8 15" id="KW-0418">Kinase</keyword>
<dbReference type="EMBL" id="JAHZIK010000180">
    <property type="protein sequence ID" value="MBW7454293.1"/>
    <property type="molecule type" value="Genomic_DNA"/>
</dbReference>
<evidence type="ECO:0000256" key="1">
    <source>
        <dbReference type="ARBA" id="ARBA00000085"/>
    </source>
</evidence>
<reference evidence="15 16" key="1">
    <citation type="submission" date="2021-07" db="EMBL/GenBank/DDBJ databases">
        <title>Paenibacillus radiodurans sp. nov., isolated from the southeastern edge of Tengger Desert.</title>
        <authorList>
            <person name="Zhang G."/>
        </authorList>
    </citation>
    <scope>NUCLEOTIDE SEQUENCE [LARGE SCALE GENOMIC DNA]</scope>
    <source>
        <strain evidence="15 16">CCM 7311</strain>
    </source>
</reference>
<keyword evidence="11" id="KW-0902">Two-component regulatory system</keyword>
<dbReference type="PANTHER" id="PTHR45453">
    <property type="entry name" value="PHOSPHATE REGULON SENSOR PROTEIN PHOR"/>
    <property type="match status" value="1"/>
</dbReference>
<accession>A0ABS7C0A1</accession>
<evidence type="ECO:0000256" key="3">
    <source>
        <dbReference type="ARBA" id="ARBA00012438"/>
    </source>
</evidence>
<evidence type="ECO:0000256" key="4">
    <source>
        <dbReference type="ARBA" id="ARBA00022475"/>
    </source>
</evidence>
<feature type="transmembrane region" description="Helical" evidence="13">
    <location>
        <begin position="12"/>
        <end position="28"/>
    </location>
</feature>
<comment type="caution">
    <text evidence="15">The sequence shown here is derived from an EMBL/GenBank/DDBJ whole genome shotgun (WGS) entry which is preliminary data.</text>
</comment>
<evidence type="ECO:0000256" key="6">
    <source>
        <dbReference type="ARBA" id="ARBA00022692"/>
    </source>
</evidence>
<sequence>MKLFFREQLPFIYLYFSQLLVIGFIYWLDGYRHTAVSLYAGLLGTCMLIGYLAFRYITNRSFYERLEQPLASNEDLFKARHQTPLTESLQALLKSQFRHYQTDLLQYKQRIEDHIQFINQWVHQMKTPVSVIHLMIQNEDEPRFTAIGDEMDKLKKGLEMVLYTARLDMFEHDFYVEQLDLEAVVRAAASSQKRLFIRRRIFPLIHIEGKLAVASDDKWLSFVINQIITNAVRYTAQDNRHLYFRGFSGTEGTVLEIRDEGVGIAESDLPRVFDPYFTGENGRQFQESTGMGLYLVKQICEKLGHDVKLESTVGLGTTVRILFKSYKAVS</sequence>